<evidence type="ECO:0000256" key="1">
    <source>
        <dbReference type="SAM" id="MobiDB-lite"/>
    </source>
</evidence>
<sequence length="69" mass="7401">APIRSKSARRLFAQTQLGPSSPKLRQAPPPPKFIKAHILSKSARRLFAQTQLGPSSAQTQPGASLPKLS</sequence>
<name>A0A7R8WTY8_9CRUS</name>
<organism evidence="2">
    <name type="scientific">Cyprideis torosa</name>
    <dbReference type="NCBI Taxonomy" id="163714"/>
    <lineage>
        <taxon>Eukaryota</taxon>
        <taxon>Metazoa</taxon>
        <taxon>Ecdysozoa</taxon>
        <taxon>Arthropoda</taxon>
        <taxon>Crustacea</taxon>
        <taxon>Oligostraca</taxon>
        <taxon>Ostracoda</taxon>
        <taxon>Podocopa</taxon>
        <taxon>Podocopida</taxon>
        <taxon>Cytherocopina</taxon>
        <taxon>Cytheroidea</taxon>
        <taxon>Cytherideidae</taxon>
        <taxon>Cyprideis</taxon>
    </lineage>
</organism>
<dbReference type="AlphaFoldDB" id="A0A7R8WTY8"/>
<feature type="region of interest" description="Disordered" evidence="1">
    <location>
        <begin position="49"/>
        <end position="69"/>
    </location>
</feature>
<dbReference type="EMBL" id="OB685714">
    <property type="protein sequence ID" value="CAD7237206.1"/>
    <property type="molecule type" value="Genomic_DNA"/>
</dbReference>
<feature type="region of interest" description="Disordered" evidence="1">
    <location>
        <begin position="1"/>
        <end position="30"/>
    </location>
</feature>
<gene>
    <name evidence="2" type="ORF">CTOB1V02_LOCUS15021</name>
</gene>
<evidence type="ECO:0000313" key="2">
    <source>
        <dbReference type="EMBL" id="CAD7237206.1"/>
    </source>
</evidence>
<proteinExistence type="predicted"/>
<accession>A0A7R8WTY8</accession>
<reference evidence="2" key="1">
    <citation type="submission" date="2020-11" db="EMBL/GenBank/DDBJ databases">
        <authorList>
            <person name="Tran Van P."/>
        </authorList>
    </citation>
    <scope>NUCLEOTIDE SEQUENCE</scope>
</reference>
<protein>
    <submittedName>
        <fullName evidence="2">Uncharacterized protein</fullName>
    </submittedName>
</protein>
<feature type="compositionally biased region" description="Polar residues" evidence="1">
    <location>
        <begin position="49"/>
        <end position="62"/>
    </location>
</feature>
<feature type="non-terminal residue" evidence="2">
    <location>
        <position position="69"/>
    </location>
</feature>